<dbReference type="Pfam" id="PF00834">
    <property type="entry name" value="Ribul_P_3_epim"/>
    <property type="match status" value="1"/>
</dbReference>
<evidence type="ECO:0008006" key="5">
    <source>
        <dbReference type="Google" id="ProtNLM"/>
    </source>
</evidence>
<dbReference type="NCBIfam" id="NF004076">
    <property type="entry name" value="PRK05581.1-4"/>
    <property type="match status" value="1"/>
</dbReference>
<dbReference type="InterPro" id="IPR000056">
    <property type="entry name" value="Ribul_P_3_epim-like"/>
</dbReference>
<dbReference type="SUPFAM" id="SSF51366">
    <property type="entry name" value="Ribulose-phoshate binding barrel"/>
    <property type="match status" value="1"/>
</dbReference>
<dbReference type="PANTHER" id="PTHR11749">
    <property type="entry name" value="RIBULOSE-5-PHOSPHATE-3-EPIMERASE"/>
    <property type="match status" value="1"/>
</dbReference>
<dbReference type="EMBL" id="BRYA01000158">
    <property type="protein sequence ID" value="GMI41791.1"/>
    <property type="molecule type" value="Genomic_DNA"/>
</dbReference>
<dbReference type="GO" id="GO:0016857">
    <property type="term" value="F:racemase and epimerase activity, acting on carbohydrates and derivatives"/>
    <property type="evidence" value="ECO:0007669"/>
    <property type="project" value="InterPro"/>
</dbReference>
<evidence type="ECO:0000256" key="2">
    <source>
        <dbReference type="ARBA" id="ARBA00023235"/>
    </source>
</evidence>
<gene>
    <name evidence="3" type="ORF">TrCOL_g3696</name>
</gene>
<dbReference type="GO" id="GO:0005975">
    <property type="term" value="P:carbohydrate metabolic process"/>
    <property type="evidence" value="ECO:0007669"/>
    <property type="project" value="InterPro"/>
</dbReference>
<comment type="caution">
    <text evidence="3">The sequence shown here is derived from an EMBL/GenBank/DDBJ whole genome shotgun (WGS) entry which is preliminary data.</text>
</comment>
<dbReference type="InterPro" id="IPR013785">
    <property type="entry name" value="Aldolase_TIM"/>
</dbReference>
<dbReference type="CDD" id="cd00429">
    <property type="entry name" value="RPE"/>
    <property type="match status" value="1"/>
</dbReference>
<sequence length="241" mass="25531">MPFDAAHRLASIKIKDRAKILSPSIAKANFLHLGQDLDEIKDFVPWFHCSVQDGVFVPKIGVGSPIISAVRKKFPEIVLDVKLGCVNPENRIDEFVNAGADIISIHPESTQQFPAVINKIVSKKICAGVVLNPGTSVSVLEHVLGDVDVVVVMLVNPGWGGKKYISQAISKIEQIHELAANLGVKVPHISVDGGVSTSNSQIFLDAGANVLVAGGSIFSAADKAEAVASLLEPSPEIAGFE</sequence>
<name>A0A9W7L980_9STRA</name>
<dbReference type="InterPro" id="IPR011060">
    <property type="entry name" value="RibuloseP-bd_barrel"/>
</dbReference>
<dbReference type="Gene3D" id="3.20.20.70">
    <property type="entry name" value="Aldolase class I"/>
    <property type="match status" value="1"/>
</dbReference>
<keyword evidence="2" id="KW-0413">Isomerase</keyword>
<organism evidence="3 4">
    <name type="scientific">Triparma columacea</name>
    <dbReference type="NCBI Taxonomy" id="722753"/>
    <lineage>
        <taxon>Eukaryota</taxon>
        <taxon>Sar</taxon>
        <taxon>Stramenopiles</taxon>
        <taxon>Ochrophyta</taxon>
        <taxon>Bolidophyceae</taxon>
        <taxon>Parmales</taxon>
        <taxon>Triparmaceae</taxon>
        <taxon>Triparma</taxon>
    </lineage>
</organism>
<keyword evidence="1" id="KW-0479">Metal-binding</keyword>
<reference evidence="4" key="1">
    <citation type="journal article" date="2023" name="Commun. Biol.">
        <title>Genome analysis of Parmales, the sister group of diatoms, reveals the evolutionary specialization of diatoms from phago-mixotrophs to photoautotrophs.</title>
        <authorList>
            <person name="Ban H."/>
            <person name="Sato S."/>
            <person name="Yoshikawa S."/>
            <person name="Yamada K."/>
            <person name="Nakamura Y."/>
            <person name="Ichinomiya M."/>
            <person name="Sato N."/>
            <person name="Blanc-Mathieu R."/>
            <person name="Endo H."/>
            <person name="Kuwata A."/>
            <person name="Ogata H."/>
        </authorList>
    </citation>
    <scope>NUCLEOTIDE SEQUENCE [LARGE SCALE GENOMIC DNA]</scope>
</reference>
<evidence type="ECO:0000313" key="3">
    <source>
        <dbReference type="EMBL" id="GMI41791.1"/>
    </source>
</evidence>
<keyword evidence="4" id="KW-1185">Reference proteome</keyword>
<dbReference type="AlphaFoldDB" id="A0A9W7L980"/>
<dbReference type="OrthoDB" id="1927044at2759"/>
<dbReference type="Proteomes" id="UP001165065">
    <property type="component" value="Unassembled WGS sequence"/>
</dbReference>
<evidence type="ECO:0000256" key="1">
    <source>
        <dbReference type="ARBA" id="ARBA00022723"/>
    </source>
</evidence>
<dbReference type="GO" id="GO:0046872">
    <property type="term" value="F:metal ion binding"/>
    <property type="evidence" value="ECO:0007669"/>
    <property type="project" value="UniProtKB-KW"/>
</dbReference>
<accession>A0A9W7L980</accession>
<protein>
    <recommendedName>
        <fullName evidence="5">Ribulose-phosphate 3-epimerase</fullName>
    </recommendedName>
</protein>
<proteinExistence type="predicted"/>
<evidence type="ECO:0000313" key="4">
    <source>
        <dbReference type="Proteomes" id="UP001165065"/>
    </source>
</evidence>